<feature type="transmembrane region" description="Helical" evidence="1">
    <location>
        <begin position="154"/>
        <end position="172"/>
    </location>
</feature>
<feature type="transmembrane region" description="Helical" evidence="1">
    <location>
        <begin position="225"/>
        <end position="243"/>
    </location>
</feature>
<keyword evidence="1" id="KW-0472">Membrane</keyword>
<protein>
    <submittedName>
        <fullName evidence="2">Putative membrane protein</fullName>
    </submittedName>
</protein>
<evidence type="ECO:0000313" key="3">
    <source>
        <dbReference type="Proteomes" id="UP000051298"/>
    </source>
</evidence>
<feature type="transmembrane region" description="Helical" evidence="1">
    <location>
        <begin position="68"/>
        <end position="94"/>
    </location>
</feature>
<proteinExistence type="predicted"/>
<dbReference type="Proteomes" id="UP000051298">
    <property type="component" value="Unassembled WGS sequence"/>
</dbReference>
<sequence length="402" mass="44701">MADDTLETAVKGARIDLLGLVLKTGSLMVVTLGLYSFWARTRLRRWLWSSVRPGGMPLEYTGQPLEKLIGFFVAAVLLVFYVGLVMMLILFASLNLTGDTTPGFIAALALILPLYFIAQYRGRRYLVNHTSWRGLTFSMEPGAFGYMWRAFLYYGLAIASLGLLLPLATFRLRKFMVDRTWFGDQPFFQSGRFTMLYAAYLPFLVFGLATIGLPAAASFNGTPGNLGWLFITVPGMVFGWIYYRVASFRMLMSETLYSGGTELEIHPRTGKIIKIHLLGNLIIFLILSILVPILVAMLFAIFGALGASLPSQDILTEEFSLGALFNLPEWIILASTILIYFSFFVLRAQFKHVFVTFPMLRHAAETLLVHDASVIAATRRGADHHMADADGLAGFFDFGGGI</sequence>
<feature type="transmembrane region" description="Helical" evidence="1">
    <location>
        <begin position="193"/>
        <end position="213"/>
    </location>
</feature>
<feature type="transmembrane region" description="Helical" evidence="1">
    <location>
        <begin position="281"/>
        <end position="307"/>
    </location>
</feature>
<dbReference type="EMBL" id="CYRX01000009">
    <property type="protein sequence ID" value="CUH59288.1"/>
    <property type="molecule type" value="Genomic_DNA"/>
</dbReference>
<feature type="transmembrane region" description="Helical" evidence="1">
    <location>
        <begin position="100"/>
        <end position="118"/>
    </location>
</feature>
<reference evidence="2 3" key="1">
    <citation type="submission" date="2015-09" db="EMBL/GenBank/DDBJ databases">
        <authorList>
            <consortium name="Swine Surveillance"/>
        </authorList>
    </citation>
    <scope>NUCLEOTIDE SEQUENCE [LARGE SCALE GENOMIC DNA]</scope>
    <source>
        <strain evidence="2 3">CECT 5294</strain>
    </source>
</reference>
<dbReference type="AlphaFoldDB" id="A0A0P1FDC3"/>
<organism evidence="2 3">
    <name type="scientific">Thalassobacter stenotrophicus</name>
    <dbReference type="NCBI Taxonomy" id="266809"/>
    <lineage>
        <taxon>Bacteria</taxon>
        <taxon>Pseudomonadati</taxon>
        <taxon>Pseudomonadota</taxon>
        <taxon>Alphaproteobacteria</taxon>
        <taxon>Rhodobacterales</taxon>
        <taxon>Roseobacteraceae</taxon>
        <taxon>Thalassobacter</taxon>
    </lineage>
</organism>
<keyword evidence="1" id="KW-0812">Transmembrane</keyword>
<dbReference type="InterPro" id="IPR010295">
    <property type="entry name" value="DUF898"/>
</dbReference>
<accession>A0A0P1FDC3</accession>
<feature type="transmembrane region" description="Helical" evidence="1">
    <location>
        <begin position="20"/>
        <end position="38"/>
    </location>
</feature>
<evidence type="ECO:0000313" key="2">
    <source>
        <dbReference type="EMBL" id="CUH59288.1"/>
    </source>
</evidence>
<name>A0A0P1FDC3_9RHOB</name>
<feature type="transmembrane region" description="Helical" evidence="1">
    <location>
        <begin position="327"/>
        <end position="346"/>
    </location>
</feature>
<gene>
    <name evidence="2" type="ORF">THS5294_00572</name>
</gene>
<dbReference type="Pfam" id="PF05987">
    <property type="entry name" value="DUF898"/>
    <property type="match status" value="1"/>
</dbReference>
<dbReference type="RefSeq" id="WP_058122552.1">
    <property type="nucleotide sequence ID" value="NZ_CYRX01000009.1"/>
</dbReference>
<keyword evidence="1" id="KW-1133">Transmembrane helix</keyword>
<evidence type="ECO:0000256" key="1">
    <source>
        <dbReference type="SAM" id="Phobius"/>
    </source>
</evidence>